<keyword evidence="3" id="KW-1185">Reference proteome</keyword>
<protein>
    <submittedName>
        <fullName evidence="2">Uncharacterized protein</fullName>
    </submittedName>
</protein>
<accession>A0A4C1VX34</accession>
<dbReference type="EMBL" id="BGZK01000438">
    <property type="protein sequence ID" value="GBP43578.1"/>
    <property type="molecule type" value="Genomic_DNA"/>
</dbReference>
<feature type="region of interest" description="Disordered" evidence="1">
    <location>
        <begin position="1"/>
        <end position="44"/>
    </location>
</feature>
<sequence length="83" mass="9385">MRLVCYETSDLPVPQQACTSSEGSIEFSQHPDSDGSSSNSDFDSFDYPRLLNQDVLNDCIRNSSFPIKRKKSLDKRNEDIVLP</sequence>
<evidence type="ECO:0000313" key="2">
    <source>
        <dbReference type="EMBL" id="GBP43578.1"/>
    </source>
</evidence>
<organism evidence="2 3">
    <name type="scientific">Eumeta variegata</name>
    <name type="common">Bagworm moth</name>
    <name type="synonym">Eumeta japonica</name>
    <dbReference type="NCBI Taxonomy" id="151549"/>
    <lineage>
        <taxon>Eukaryota</taxon>
        <taxon>Metazoa</taxon>
        <taxon>Ecdysozoa</taxon>
        <taxon>Arthropoda</taxon>
        <taxon>Hexapoda</taxon>
        <taxon>Insecta</taxon>
        <taxon>Pterygota</taxon>
        <taxon>Neoptera</taxon>
        <taxon>Endopterygota</taxon>
        <taxon>Lepidoptera</taxon>
        <taxon>Glossata</taxon>
        <taxon>Ditrysia</taxon>
        <taxon>Tineoidea</taxon>
        <taxon>Psychidae</taxon>
        <taxon>Oiketicinae</taxon>
        <taxon>Eumeta</taxon>
    </lineage>
</organism>
<name>A0A4C1VX34_EUMVA</name>
<comment type="caution">
    <text evidence="2">The sequence shown here is derived from an EMBL/GenBank/DDBJ whole genome shotgun (WGS) entry which is preliminary data.</text>
</comment>
<dbReference type="AlphaFoldDB" id="A0A4C1VX34"/>
<evidence type="ECO:0000256" key="1">
    <source>
        <dbReference type="SAM" id="MobiDB-lite"/>
    </source>
</evidence>
<feature type="compositionally biased region" description="Polar residues" evidence="1">
    <location>
        <begin position="16"/>
        <end position="27"/>
    </location>
</feature>
<dbReference type="Proteomes" id="UP000299102">
    <property type="component" value="Unassembled WGS sequence"/>
</dbReference>
<reference evidence="2 3" key="1">
    <citation type="journal article" date="2019" name="Commun. Biol.">
        <title>The bagworm genome reveals a unique fibroin gene that provides high tensile strength.</title>
        <authorList>
            <person name="Kono N."/>
            <person name="Nakamura H."/>
            <person name="Ohtoshi R."/>
            <person name="Tomita M."/>
            <person name="Numata K."/>
            <person name="Arakawa K."/>
        </authorList>
    </citation>
    <scope>NUCLEOTIDE SEQUENCE [LARGE SCALE GENOMIC DNA]</scope>
</reference>
<proteinExistence type="predicted"/>
<evidence type="ECO:0000313" key="3">
    <source>
        <dbReference type="Proteomes" id="UP000299102"/>
    </source>
</evidence>
<gene>
    <name evidence="2" type="ORF">EVAR_87495_1</name>
</gene>